<keyword evidence="8" id="KW-0732">Signal</keyword>
<dbReference type="GO" id="GO:0046872">
    <property type="term" value="F:metal ion binding"/>
    <property type="evidence" value="ECO:0007669"/>
    <property type="project" value="UniProtKB-KW"/>
</dbReference>
<dbReference type="Gene3D" id="1.10.575.10">
    <property type="entry name" value="P1 Nuclease"/>
    <property type="match status" value="1"/>
</dbReference>
<keyword evidence="3" id="KW-0479">Metal-binding</keyword>
<evidence type="ECO:0000313" key="9">
    <source>
        <dbReference type="EMBL" id="PJF17949.1"/>
    </source>
</evidence>
<dbReference type="GO" id="GO:0016788">
    <property type="term" value="F:hydrolase activity, acting on ester bonds"/>
    <property type="evidence" value="ECO:0007669"/>
    <property type="project" value="InterPro"/>
</dbReference>
<dbReference type="GO" id="GO:0006308">
    <property type="term" value="P:DNA catabolic process"/>
    <property type="evidence" value="ECO:0007669"/>
    <property type="project" value="InterPro"/>
</dbReference>
<sequence>MLLLALLVWILALATANLVSAFGNFAHRLIATLVWERLEPDTRIGIRSLIGASSFSSLACWADEVKHQPEYKWTQRLHFADMPDDPPTYCAVDFTADDNVVSAAINFTRRARKSKEDLAFMIHFLMDLHMPMHCSP</sequence>
<dbReference type="PANTHER" id="PTHR33146:SF26">
    <property type="entry name" value="ENDONUCLEASE 4"/>
    <property type="match status" value="1"/>
</dbReference>
<evidence type="ECO:0000256" key="8">
    <source>
        <dbReference type="SAM" id="SignalP"/>
    </source>
</evidence>
<keyword evidence="6" id="KW-1015">Disulfide bond</keyword>
<name>A0A2H9TJP1_9FUNG</name>
<dbReference type="GO" id="GO:0003676">
    <property type="term" value="F:nucleic acid binding"/>
    <property type="evidence" value="ECO:0007669"/>
    <property type="project" value="InterPro"/>
</dbReference>
<evidence type="ECO:0000256" key="1">
    <source>
        <dbReference type="ARBA" id="ARBA00009547"/>
    </source>
</evidence>
<comment type="caution">
    <text evidence="9">The sequence shown here is derived from an EMBL/GenBank/DDBJ whole genome shotgun (WGS) entry which is preliminary data.</text>
</comment>
<keyword evidence="4" id="KW-0255">Endonuclease</keyword>
<dbReference type="OrthoDB" id="441446at2759"/>
<keyword evidence="7" id="KW-0325">Glycoprotein</keyword>
<dbReference type="InterPro" id="IPR008947">
    <property type="entry name" value="PLipase_C/P1_nuclease_dom_sf"/>
</dbReference>
<dbReference type="PANTHER" id="PTHR33146">
    <property type="entry name" value="ENDONUCLEASE 4"/>
    <property type="match status" value="1"/>
</dbReference>
<evidence type="ECO:0000256" key="4">
    <source>
        <dbReference type="ARBA" id="ARBA00022759"/>
    </source>
</evidence>
<dbReference type="SUPFAM" id="SSF48537">
    <property type="entry name" value="Phospholipase C/P1 nuclease"/>
    <property type="match status" value="1"/>
</dbReference>
<dbReference type="AlphaFoldDB" id="A0A2H9TJP1"/>
<keyword evidence="2" id="KW-0540">Nuclease</keyword>
<evidence type="ECO:0000313" key="10">
    <source>
        <dbReference type="Proteomes" id="UP000240830"/>
    </source>
</evidence>
<reference evidence="9 10" key="1">
    <citation type="submission" date="2016-10" db="EMBL/GenBank/DDBJ databases">
        <title>The genome of Paramicrosporidium saccamoebae is the missing link in understanding Cryptomycota and Microsporidia evolution.</title>
        <authorList>
            <person name="Quandt C.A."/>
            <person name="Beaudet D."/>
            <person name="Corsaro D."/>
            <person name="Michel R."/>
            <person name="Corradi N."/>
            <person name="James T."/>
        </authorList>
    </citation>
    <scope>NUCLEOTIDE SEQUENCE [LARGE SCALE GENOMIC DNA]</scope>
    <source>
        <strain evidence="9 10">KSL3</strain>
    </source>
</reference>
<organism evidence="9 10">
    <name type="scientific">Paramicrosporidium saccamoebae</name>
    <dbReference type="NCBI Taxonomy" id="1246581"/>
    <lineage>
        <taxon>Eukaryota</taxon>
        <taxon>Fungi</taxon>
        <taxon>Fungi incertae sedis</taxon>
        <taxon>Cryptomycota</taxon>
        <taxon>Cryptomycota incertae sedis</taxon>
        <taxon>Paramicrosporidium</taxon>
    </lineage>
</organism>
<dbReference type="STRING" id="1246581.A0A2H9TJP1"/>
<gene>
    <name evidence="9" type="ORF">PSACC_02199</name>
</gene>
<protein>
    <submittedName>
        <fullName evidence="9">Uncharacterized protein</fullName>
    </submittedName>
</protein>
<accession>A0A2H9TJP1</accession>
<evidence type="ECO:0000256" key="2">
    <source>
        <dbReference type="ARBA" id="ARBA00022722"/>
    </source>
</evidence>
<evidence type="ECO:0000256" key="3">
    <source>
        <dbReference type="ARBA" id="ARBA00022723"/>
    </source>
</evidence>
<evidence type="ECO:0000256" key="5">
    <source>
        <dbReference type="ARBA" id="ARBA00022801"/>
    </source>
</evidence>
<dbReference type="Pfam" id="PF02265">
    <property type="entry name" value="S1-P1_nuclease"/>
    <property type="match status" value="1"/>
</dbReference>
<dbReference type="InterPro" id="IPR003154">
    <property type="entry name" value="S1/P1nuclease"/>
</dbReference>
<keyword evidence="10" id="KW-1185">Reference proteome</keyword>
<feature type="signal peptide" evidence="8">
    <location>
        <begin position="1"/>
        <end position="16"/>
    </location>
</feature>
<feature type="chain" id="PRO_5014167887" evidence="8">
    <location>
        <begin position="17"/>
        <end position="136"/>
    </location>
</feature>
<comment type="similarity">
    <text evidence="1">Belongs to the nuclease type I family.</text>
</comment>
<dbReference type="EMBL" id="MTSL01000150">
    <property type="protein sequence ID" value="PJF17949.1"/>
    <property type="molecule type" value="Genomic_DNA"/>
</dbReference>
<evidence type="ECO:0000256" key="6">
    <source>
        <dbReference type="ARBA" id="ARBA00023157"/>
    </source>
</evidence>
<dbReference type="Proteomes" id="UP000240830">
    <property type="component" value="Unassembled WGS sequence"/>
</dbReference>
<dbReference type="GO" id="GO:0004519">
    <property type="term" value="F:endonuclease activity"/>
    <property type="evidence" value="ECO:0007669"/>
    <property type="project" value="UniProtKB-KW"/>
</dbReference>
<keyword evidence="5" id="KW-0378">Hydrolase</keyword>
<proteinExistence type="inferred from homology"/>
<evidence type="ECO:0000256" key="7">
    <source>
        <dbReference type="ARBA" id="ARBA00023180"/>
    </source>
</evidence>